<sequence length="174" mass="20168">MFNTIRGDLGEYIIYETLKSRLSSKHYSTRRDGDVCDFQIGNIWIEVKTSSYIQAWEQSGKPHSDIVFDIAEREDYDFVTGKPIKGVKKRWANIYVLCLLAEKDRGTVNPLNTDQWKFWIVSTSELNRVRKHSSRLPLNQLNTVNAIESNLNNLFVDIEKTYNLHLKRLAASSP</sequence>
<gene>
    <name evidence="1" type="ORF">SAMN05216214_1251</name>
</gene>
<name>A0A1H7TAV0_9GAMM</name>
<proteinExistence type="predicted"/>
<dbReference type="AlphaFoldDB" id="A0A1H7TAV0"/>
<evidence type="ECO:0000313" key="1">
    <source>
        <dbReference type="EMBL" id="SEL80957.1"/>
    </source>
</evidence>
<dbReference type="EMBL" id="FOAS01000025">
    <property type="protein sequence ID" value="SEL80957.1"/>
    <property type="molecule type" value="Genomic_DNA"/>
</dbReference>
<keyword evidence="2" id="KW-1185">Reference proteome</keyword>
<dbReference type="RefSeq" id="WP_074870681.1">
    <property type="nucleotide sequence ID" value="NZ_FOAS01000025.1"/>
</dbReference>
<reference evidence="1 2" key="1">
    <citation type="submission" date="2016-10" db="EMBL/GenBank/DDBJ databases">
        <authorList>
            <person name="de Groot N.N."/>
        </authorList>
    </citation>
    <scope>NUCLEOTIDE SEQUENCE [LARGE SCALE GENOMIC DNA]</scope>
    <source>
        <strain evidence="1 2">JCM 19513</strain>
    </source>
</reference>
<accession>A0A1H7TAV0</accession>
<evidence type="ECO:0000313" key="2">
    <source>
        <dbReference type="Proteomes" id="UP000185766"/>
    </source>
</evidence>
<dbReference type="Proteomes" id="UP000185766">
    <property type="component" value="Unassembled WGS sequence"/>
</dbReference>
<organism evidence="1 2">
    <name type="scientific">Atopomonas hussainii</name>
    <dbReference type="NCBI Taxonomy" id="1429083"/>
    <lineage>
        <taxon>Bacteria</taxon>
        <taxon>Pseudomonadati</taxon>
        <taxon>Pseudomonadota</taxon>
        <taxon>Gammaproteobacteria</taxon>
        <taxon>Pseudomonadales</taxon>
        <taxon>Pseudomonadaceae</taxon>
        <taxon>Atopomonas</taxon>
    </lineage>
</organism>
<protein>
    <submittedName>
        <fullName evidence="1">Uncharacterized protein</fullName>
    </submittedName>
</protein>